<organism evidence="2 3">
    <name type="scientific">Dovyalis caffra</name>
    <dbReference type="NCBI Taxonomy" id="77055"/>
    <lineage>
        <taxon>Eukaryota</taxon>
        <taxon>Viridiplantae</taxon>
        <taxon>Streptophyta</taxon>
        <taxon>Embryophyta</taxon>
        <taxon>Tracheophyta</taxon>
        <taxon>Spermatophyta</taxon>
        <taxon>Magnoliopsida</taxon>
        <taxon>eudicotyledons</taxon>
        <taxon>Gunneridae</taxon>
        <taxon>Pentapetalae</taxon>
        <taxon>rosids</taxon>
        <taxon>fabids</taxon>
        <taxon>Malpighiales</taxon>
        <taxon>Salicaceae</taxon>
        <taxon>Flacourtieae</taxon>
        <taxon>Dovyalis</taxon>
    </lineage>
</organism>
<evidence type="ECO:0000256" key="1">
    <source>
        <dbReference type="SAM" id="MobiDB-lite"/>
    </source>
</evidence>
<reference evidence="2 3" key="1">
    <citation type="submission" date="2024-01" db="EMBL/GenBank/DDBJ databases">
        <authorList>
            <person name="Waweru B."/>
        </authorList>
    </citation>
    <scope>NUCLEOTIDE SEQUENCE [LARGE SCALE GENOMIC DNA]</scope>
</reference>
<dbReference type="EMBL" id="CAWUPB010001157">
    <property type="protein sequence ID" value="CAK7339133.1"/>
    <property type="molecule type" value="Genomic_DNA"/>
</dbReference>
<dbReference type="Proteomes" id="UP001314170">
    <property type="component" value="Unassembled WGS sequence"/>
</dbReference>
<keyword evidence="3" id="KW-1185">Reference proteome</keyword>
<sequence length="55" mass="6021">MNQAKKWGTFDDVVGVSPNFFGTVNNNCELRTAGQKNGPPNIQIPSQIMTLEPQS</sequence>
<gene>
    <name evidence="2" type="ORF">DCAF_LOCUS14181</name>
</gene>
<name>A0AAV1RUJ7_9ROSI</name>
<feature type="region of interest" description="Disordered" evidence="1">
    <location>
        <begin position="31"/>
        <end position="55"/>
    </location>
</feature>
<protein>
    <submittedName>
        <fullName evidence="2">Uncharacterized protein</fullName>
    </submittedName>
</protein>
<evidence type="ECO:0000313" key="2">
    <source>
        <dbReference type="EMBL" id="CAK7339133.1"/>
    </source>
</evidence>
<comment type="caution">
    <text evidence="2">The sequence shown here is derived from an EMBL/GenBank/DDBJ whole genome shotgun (WGS) entry which is preliminary data.</text>
</comment>
<accession>A0AAV1RUJ7</accession>
<evidence type="ECO:0000313" key="3">
    <source>
        <dbReference type="Proteomes" id="UP001314170"/>
    </source>
</evidence>
<proteinExistence type="predicted"/>
<dbReference type="AlphaFoldDB" id="A0AAV1RUJ7"/>